<dbReference type="Proteomes" id="UP000324222">
    <property type="component" value="Unassembled WGS sequence"/>
</dbReference>
<comment type="caution">
    <text evidence="1">The sequence shown here is derived from an EMBL/GenBank/DDBJ whole genome shotgun (WGS) entry which is preliminary data.</text>
</comment>
<dbReference type="AlphaFoldDB" id="A0A5B7HPL0"/>
<reference evidence="1 2" key="1">
    <citation type="submission" date="2019-05" db="EMBL/GenBank/DDBJ databases">
        <title>Another draft genome of Portunus trituberculatus and its Hox gene families provides insights of decapod evolution.</title>
        <authorList>
            <person name="Jeong J.-H."/>
            <person name="Song I."/>
            <person name="Kim S."/>
            <person name="Choi T."/>
            <person name="Kim D."/>
            <person name="Ryu S."/>
            <person name="Kim W."/>
        </authorList>
    </citation>
    <scope>NUCLEOTIDE SEQUENCE [LARGE SCALE GENOMIC DNA]</scope>
    <source>
        <tissue evidence="1">Muscle</tissue>
    </source>
</reference>
<accession>A0A5B7HPL0</accession>
<evidence type="ECO:0000313" key="2">
    <source>
        <dbReference type="Proteomes" id="UP000324222"/>
    </source>
</evidence>
<protein>
    <submittedName>
        <fullName evidence="1">Uncharacterized protein</fullName>
    </submittedName>
</protein>
<sequence>MWGNGTRLTGLVGVCVGRE</sequence>
<keyword evidence="2" id="KW-1185">Reference proteome</keyword>
<dbReference type="EMBL" id="VSRR010033167">
    <property type="protein sequence ID" value="MPC71595.1"/>
    <property type="molecule type" value="Genomic_DNA"/>
</dbReference>
<evidence type="ECO:0000313" key="1">
    <source>
        <dbReference type="EMBL" id="MPC71595.1"/>
    </source>
</evidence>
<organism evidence="1 2">
    <name type="scientific">Portunus trituberculatus</name>
    <name type="common">Swimming crab</name>
    <name type="synonym">Neptunus trituberculatus</name>
    <dbReference type="NCBI Taxonomy" id="210409"/>
    <lineage>
        <taxon>Eukaryota</taxon>
        <taxon>Metazoa</taxon>
        <taxon>Ecdysozoa</taxon>
        <taxon>Arthropoda</taxon>
        <taxon>Crustacea</taxon>
        <taxon>Multicrustacea</taxon>
        <taxon>Malacostraca</taxon>
        <taxon>Eumalacostraca</taxon>
        <taxon>Eucarida</taxon>
        <taxon>Decapoda</taxon>
        <taxon>Pleocyemata</taxon>
        <taxon>Brachyura</taxon>
        <taxon>Eubrachyura</taxon>
        <taxon>Portunoidea</taxon>
        <taxon>Portunidae</taxon>
        <taxon>Portuninae</taxon>
        <taxon>Portunus</taxon>
    </lineage>
</organism>
<name>A0A5B7HPL0_PORTR</name>
<proteinExistence type="predicted"/>
<gene>
    <name evidence="1" type="ORF">E2C01_065877</name>
</gene>